<dbReference type="GO" id="GO:0043916">
    <property type="term" value="F:DNA-7-methylguanine glycosylase activity"/>
    <property type="evidence" value="ECO:0007669"/>
    <property type="project" value="TreeGrafter"/>
</dbReference>
<dbReference type="Gene3D" id="3.40.10.10">
    <property type="entry name" value="DNA Methylphosphotriester Repair Domain"/>
    <property type="match status" value="1"/>
</dbReference>
<keyword evidence="4" id="KW-0489">Methyltransferase</keyword>
<dbReference type="Gene3D" id="3.30.310.20">
    <property type="entry name" value="DNA-3-methyladenine glycosylase AlkA, N-terminal domain"/>
    <property type="match status" value="1"/>
</dbReference>
<gene>
    <name evidence="11" type="ORF">LFTS_01737</name>
</gene>
<keyword evidence="9" id="KW-0234">DNA repair</keyword>
<dbReference type="Gene3D" id="1.10.1670.10">
    <property type="entry name" value="Helix-hairpin-Helix base-excision DNA repair enzymes (C-terminal)"/>
    <property type="match status" value="1"/>
</dbReference>
<name>A0A2I2MHA9_9BACT</name>
<dbReference type="GO" id="GO:0032259">
    <property type="term" value="P:methylation"/>
    <property type="evidence" value="ECO:0007669"/>
    <property type="project" value="UniProtKB-KW"/>
</dbReference>
<dbReference type="Pfam" id="PF02805">
    <property type="entry name" value="Ada_Zn_binding"/>
    <property type="match status" value="1"/>
</dbReference>
<feature type="domain" description="HTH araC/xylS-type" evidence="10">
    <location>
        <begin position="96"/>
        <end position="197"/>
    </location>
</feature>
<evidence type="ECO:0000256" key="2">
    <source>
        <dbReference type="ARBA" id="ARBA00001947"/>
    </source>
</evidence>
<dbReference type="GO" id="GO:0003700">
    <property type="term" value="F:DNA-binding transcription factor activity"/>
    <property type="evidence" value="ECO:0007669"/>
    <property type="project" value="InterPro"/>
</dbReference>
<dbReference type="InterPro" id="IPR023170">
    <property type="entry name" value="HhH_base_excis_C"/>
</dbReference>
<reference evidence="11" key="1">
    <citation type="submission" date="2017-12" db="EMBL/GenBank/DDBJ databases">
        <authorList>
            <consortium name="SysMetEx"/>
        </authorList>
    </citation>
    <scope>NUCLEOTIDE SEQUENCE</scope>
    <source>
        <strain evidence="11">Pb_238</strain>
    </source>
</reference>
<dbReference type="GO" id="GO:0006285">
    <property type="term" value="P:base-excision repair, AP site formation"/>
    <property type="evidence" value="ECO:0007669"/>
    <property type="project" value="TreeGrafter"/>
</dbReference>
<dbReference type="EC" id="3.2.2.21" evidence="3"/>
<dbReference type="GO" id="GO:0005737">
    <property type="term" value="C:cytoplasm"/>
    <property type="evidence" value="ECO:0007669"/>
    <property type="project" value="TreeGrafter"/>
</dbReference>
<dbReference type="SMART" id="SM00478">
    <property type="entry name" value="ENDO3c"/>
    <property type="match status" value="1"/>
</dbReference>
<evidence type="ECO:0000256" key="9">
    <source>
        <dbReference type="ARBA" id="ARBA00023204"/>
    </source>
</evidence>
<evidence type="ECO:0000259" key="10">
    <source>
        <dbReference type="PROSITE" id="PS01124"/>
    </source>
</evidence>
<comment type="catalytic activity">
    <reaction evidence="1">
        <text>Hydrolysis of alkylated DNA, releasing 3-methyladenine, 3-methylguanine, 7-methylguanine and 7-methyladenine.</text>
        <dbReference type="EC" id="3.2.2.21"/>
    </reaction>
</comment>
<dbReference type="Gene3D" id="1.10.10.60">
    <property type="entry name" value="Homeodomain-like"/>
    <property type="match status" value="1"/>
</dbReference>
<dbReference type="InterPro" id="IPR037046">
    <property type="entry name" value="AlkA_N_sf"/>
</dbReference>
<keyword evidence="11" id="KW-0326">Glycosidase</keyword>
<dbReference type="GO" id="GO:0043565">
    <property type="term" value="F:sequence-specific DNA binding"/>
    <property type="evidence" value="ECO:0007669"/>
    <property type="project" value="InterPro"/>
</dbReference>
<evidence type="ECO:0000256" key="4">
    <source>
        <dbReference type="ARBA" id="ARBA00022603"/>
    </source>
</evidence>
<dbReference type="SUPFAM" id="SSF48150">
    <property type="entry name" value="DNA-glycosylase"/>
    <property type="match status" value="1"/>
</dbReference>
<dbReference type="GO" id="GO:0032131">
    <property type="term" value="F:alkylated DNA binding"/>
    <property type="evidence" value="ECO:0007669"/>
    <property type="project" value="TreeGrafter"/>
</dbReference>
<sequence length="489" mass="54058">MPCVPFPCILLLMSTLDPAILYRALRSRDARFDGTFFVGVVTTGIYCRPICSSRRPKPGICRFFRSAAAAESEGFRPCLSCRPESAPGNAPVDRSERLALAAMQSFREQTETVNTGEVAGRLGITPRQLRKIFLRTFGVSPARFVRTERLLLSRQLLLGSSLSVPDVAMASGFGSLRRFNELFRTSFLTTPSEFRKRPARHDPSTIELSLGFRPPCAWNVLFDFLGNRTIAGVEVVAGSAYRRAVRIRKGETIFRGWLSAEPDGKALRLTLSTSLLPVVPIVVARVRHLFDMDCRPDRIADTLGPLGMREPGIRVPGAFDGFETAVRVILGQQVSVQGARTLAGRLVDAHGDPVDTPWTDITRTFPSPERIALMDASALSGLGIFGFRIKAILGVATAVAEGRITLSPCPDPEPQMEVLRSIPGIGEWTVQAIAMRVFSWPDAFPHTDYGIRKALREESPRRILEIAEQWRPWRAYAALALWRSLAEVP</sequence>
<dbReference type="PROSITE" id="PS01124">
    <property type="entry name" value="HTH_ARAC_FAMILY_2"/>
    <property type="match status" value="1"/>
</dbReference>
<dbReference type="InterPro" id="IPR003265">
    <property type="entry name" value="HhH-GPD_domain"/>
</dbReference>
<dbReference type="SUPFAM" id="SSF57884">
    <property type="entry name" value="Ada DNA repair protein, N-terminal domain (N-Ada 10)"/>
    <property type="match status" value="1"/>
</dbReference>
<dbReference type="Gene3D" id="1.10.340.30">
    <property type="entry name" value="Hypothetical protein, domain 2"/>
    <property type="match status" value="1"/>
</dbReference>
<dbReference type="GO" id="GO:0032993">
    <property type="term" value="C:protein-DNA complex"/>
    <property type="evidence" value="ECO:0007669"/>
    <property type="project" value="TreeGrafter"/>
</dbReference>
<proteinExistence type="predicted"/>
<keyword evidence="4" id="KW-0808">Transferase</keyword>
<evidence type="ECO:0000256" key="5">
    <source>
        <dbReference type="ARBA" id="ARBA00022763"/>
    </source>
</evidence>
<dbReference type="InterPro" id="IPR010316">
    <property type="entry name" value="AlkA_N"/>
</dbReference>
<organism evidence="11">
    <name type="scientific">Leptospirillum ferriphilum</name>
    <dbReference type="NCBI Taxonomy" id="178606"/>
    <lineage>
        <taxon>Bacteria</taxon>
        <taxon>Pseudomonadati</taxon>
        <taxon>Nitrospirota</taxon>
        <taxon>Nitrospiria</taxon>
        <taxon>Nitrospirales</taxon>
        <taxon>Nitrospiraceae</taxon>
        <taxon>Leptospirillum</taxon>
    </lineage>
</organism>
<keyword evidence="5" id="KW-0227">DNA damage</keyword>
<dbReference type="SUPFAM" id="SSF46689">
    <property type="entry name" value="Homeodomain-like"/>
    <property type="match status" value="1"/>
</dbReference>
<evidence type="ECO:0000256" key="1">
    <source>
        <dbReference type="ARBA" id="ARBA00000086"/>
    </source>
</evidence>
<comment type="cofactor">
    <cofactor evidence="2">
        <name>Zn(2+)</name>
        <dbReference type="ChEBI" id="CHEBI:29105"/>
    </cofactor>
</comment>
<evidence type="ECO:0000256" key="6">
    <source>
        <dbReference type="ARBA" id="ARBA00023015"/>
    </source>
</evidence>
<dbReference type="InterPro" id="IPR009057">
    <property type="entry name" value="Homeodomain-like_sf"/>
</dbReference>
<keyword evidence="8" id="KW-0804">Transcription</keyword>
<dbReference type="SMART" id="SM00342">
    <property type="entry name" value="HTH_ARAC"/>
    <property type="match status" value="1"/>
</dbReference>
<keyword evidence="11" id="KW-0378">Hydrolase</keyword>
<dbReference type="GO" id="GO:0008725">
    <property type="term" value="F:DNA-3-methyladenine glycosylase activity"/>
    <property type="evidence" value="ECO:0007669"/>
    <property type="project" value="TreeGrafter"/>
</dbReference>
<dbReference type="EMBL" id="LT966316">
    <property type="protein sequence ID" value="SOU93089.1"/>
    <property type="molecule type" value="Genomic_DNA"/>
</dbReference>
<accession>A0A2I2MHA9</accession>
<dbReference type="InterPro" id="IPR004026">
    <property type="entry name" value="Ada_DNA_repair_Zn-bd"/>
</dbReference>
<dbReference type="InterPro" id="IPR035451">
    <property type="entry name" value="Ada-like_dom_sf"/>
</dbReference>
<keyword evidence="7" id="KW-0010">Activator</keyword>
<keyword evidence="6" id="KW-0805">Transcription regulation</keyword>
<evidence type="ECO:0000256" key="7">
    <source>
        <dbReference type="ARBA" id="ARBA00023159"/>
    </source>
</evidence>
<dbReference type="GO" id="GO:0006307">
    <property type="term" value="P:DNA alkylation repair"/>
    <property type="evidence" value="ECO:0007669"/>
    <property type="project" value="TreeGrafter"/>
</dbReference>
<dbReference type="InterPro" id="IPR011257">
    <property type="entry name" value="DNA_glycosylase"/>
</dbReference>
<dbReference type="InterPro" id="IPR051912">
    <property type="entry name" value="Alkylbase_DNA_Glycosylase/TA"/>
</dbReference>
<dbReference type="InterPro" id="IPR018060">
    <property type="entry name" value="HTH_AraC"/>
</dbReference>
<dbReference type="CDD" id="cd00056">
    <property type="entry name" value="ENDO3c"/>
    <property type="match status" value="1"/>
</dbReference>
<evidence type="ECO:0000256" key="3">
    <source>
        <dbReference type="ARBA" id="ARBA00012000"/>
    </source>
</evidence>
<dbReference type="PANTHER" id="PTHR43003:SF13">
    <property type="entry name" value="DNA-3-METHYLADENINE GLYCOSYLASE 2"/>
    <property type="match status" value="1"/>
</dbReference>
<dbReference type="Pfam" id="PF06029">
    <property type="entry name" value="AlkA_N"/>
    <property type="match status" value="1"/>
</dbReference>
<dbReference type="Pfam" id="PF12833">
    <property type="entry name" value="HTH_18"/>
    <property type="match status" value="1"/>
</dbReference>
<dbReference type="SMART" id="SM01009">
    <property type="entry name" value="AlkA_N"/>
    <property type="match status" value="1"/>
</dbReference>
<dbReference type="PANTHER" id="PTHR43003">
    <property type="entry name" value="DNA-3-METHYLADENINE GLYCOSYLASE"/>
    <property type="match status" value="1"/>
</dbReference>
<dbReference type="AlphaFoldDB" id="A0A2I2MHA9"/>
<protein>
    <recommendedName>
        <fullName evidence="3">DNA-3-methyladenine glycosylase II</fullName>
        <ecNumber evidence="3">3.2.2.21</ecNumber>
    </recommendedName>
</protein>
<dbReference type="GO" id="GO:0008270">
    <property type="term" value="F:zinc ion binding"/>
    <property type="evidence" value="ECO:0007669"/>
    <property type="project" value="InterPro"/>
</dbReference>
<evidence type="ECO:0000256" key="8">
    <source>
        <dbReference type="ARBA" id="ARBA00023163"/>
    </source>
</evidence>
<dbReference type="SUPFAM" id="SSF55945">
    <property type="entry name" value="TATA-box binding protein-like"/>
    <property type="match status" value="1"/>
</dbReference>
<evidence type="ECO:0000313" key="11">
    <source>
        <dbReference type="EMBL" id="SOU93089.1"/>
    </source>
</evidence>
<dbReference type="GO" id="GO:0008168">
    <property type="term" value="F:methyltransferase activity"/>
    <property type="evidence" value="ECO:0007669"/>
    <property type="project" value="UniProtKB-KW"/>
</dbReference>